<proteinExistence type="predicted"/>
<name>A0A6H1ZLT5_9ZZZZ</name>
<gene>
    <name evidence="1" type="ORF">TM448A00932_0029</name>
</gene>
<accession>A0A6H1ZLT5</accession>
<dbReference type="AlphaFoldDB" id="A0A6H1ZLT5"/>
<dbReference type="EMBL" id="MT144082">
    <property type="protein sequence ID" value="QJA48401.1"/>
    <property type="molecule type" value="Genomic_DNA"/>
</dbReference>
<protein>
    <submittedName>
        <fullName evidence="1">Uncharacterized protein</fullName>
    </submittedName>
</protein>
<evidence type="ECO:0000313" key="1">
    <source>
        <dbReference type="EMBL" id="QJA48401.1"/>
    </source>
</evidence>
<reference evidence="1" key="1">
    <citation type="submission" date="2020-03" db="EMBL/GenBank/DDBJ databases">
        <title>The deep terrestrial virosphere.</title>
        <authorList>
            <person name="Holmfeldt K."/>
            <person name="Nilsson E."/>
            <person name="Simone D."/>
            <person name="Lopez-Fernandez M."/>
            <person name="Wu X."/>
            <person name="de Brujin I."/>
            <person name="Lundin D."/>
            <person name="Andersson A."/>
            <person name="Bertilsson S."/>
            <person name="Dopson M."/>
        </authorList>
    </citation>
    <scope>NUCLEOTIDE SEQUENCE</scope>
    <source>
        <strain evidence="1">TM448A00932</strain>
    </source>
</reference>
<organism evidence="1">
    <name type="scientific">viral metagenome</name>
    <dbReference type="NCBI Taxonomy" id="1070528"/>
    <lineage>
        <taxon>unclassified sequences</taxon>
        <taxon>metagenomes</taxon>
        <taxon>organismal metagenomes</taxon>
    </lineage>
</organism>
<sequence>MTDKEPLRSNPEFYRRVACYLENNYSEIEAVEKVEDEMIEEQRYKDTGDDYTFPDTINKETKEETFPLYTIKIEKKIKWIPKGPGEERKDLMIIVTIDNHLGKHYTMFNVDSSEFDNLEPCESNRKLREKFYKRLIEETYI</sequence>